<evidence type="ECO:0000313" key="2">
    <source>
        <dbReference type="EMBL" id="KAF7377850.1"/>
    </source>
</evidence>
<gene>
    <name evidence="2" type="ORF">MSAN_00208500</name>
</gene>
<organism evidence="2 3">
    <name type="scientific">Mycena sanguinolenta</name>
    <dbReference type="NCBI Taxonomy" id="230812"/>
    <lineage>
        <taxon>Eukaryota</taxon>
        <taxon>Fungi</taxon>
        <taxon>Dikarya</taxon>
        <taxon>Basidiomycota</taxon>
        <taxon>Agaricomycotina</taxon>
        <taxon>Agaricomycetes</taxon>
        <taxon>Agaricomycetidae</taxon>
        <taxon>Agaricales</taxon>
        <taxon>Marasmiineae</taxon>
        <taxon>Mycenaceae</taxon>
        <taxon>Mycena</taxon>
    </lineage>
</organism>
<accession>A0A8H6ZF51</accession>
<protein>
    <submittedName>
        <fullName evidence="2">Uncharacterized protein</fullName>
    </submittedName>
</protein>
<reference evidence="2" key="1">
    <citation type="submission" date="2020-05" db="EMBL/GenBank/DDBJ databases">
        <title>Mycena genomes resolve the evolution of fungal bioluminescence.</title>
        <authorList>
            <person name="Tsai I.J."/>
        </authorList>
    </citation>
    <scope>NUCLEOTIDE SEQUENCE</scope>
    <source>
        <strain evidence="2">160909Yilan</strain>
    </source>
</reference>
<name>A0A8H6ZF51_9AGAR</name>
<dbReference type="Proteomes" id="UP000623467">
    <property type="component" value="Unassembled WGS sequence"/>
</dbReference>
<keyword evidence="3" id="KW-1185">Reference proteome</keyword>
<feature type="transmembrane region" description="Helical" evidence="1">
    <location>
        <begin position="47"/>
        <end position="68"/>
    </location>
</feature>
<dbReference type="EMBL" id="JACAZH010000001">
    <property type="protein sequence ID" value="KAF7377850.1"/>
    <property type="molecule type" value="Genomic_DNA"/>
</dbReference>
<dbReference type="PANTHER" id="PTHR40465">
    <property type="entry name" value="CHROMOSOME 1, WHOLE GENOME SHOTGUN SEQUENCE"/>
    <property type="match status" value="1"/>
</dbReference>
<evidence type="ECO:0000256" key="1">
    <source>
        <dbReference type="SAM" id="Phobius"/>
    </source>
</evidence>
<feature type="transmembrane region" description="Helical" evidence="1">
    <location>
        <begin position="12"/>
        <end position="35"/>
    </location>
</feature>
<keyword evidence="1" id="KW-1133">Transmembrane helix</keyword>
<keyword evidence="1" id="KW-0472">Membrane</keyword>
<dbReference type="AlphaFoldDB" id="A0A8H6ZF51"/>
<dbReference type="OrthoDB" id="2535105at2759"/>
<evidence type="ECO:0000313" key="3">
    <source>
        <dbReference type="Proteomes" id="UP000623467"/>
    </source>
</evidence>
<proteinExistence type="predicted"/>
<feature type="transmembrane region" description="Helical" evidence="1">
    <location>
        <begin position="88"/>
        <end position="107"/>
    </location>
</feature>
<sequence>MDNVVPGNTLGALEIGVLVSYMLFGVTTTQTYIYYHRFPDDPLKLKALVAFVLVCESGHAICMGNVLYTYTIIDYGHAERLAYAVPKSLLGGGFVSAVISTSVQGFFTLRMHVLTKKPYLCLIISGMVFLSSSGSQRRIFPGVENDFAGLLRGAVGVAVYCGIGHQRYNRLNNCRDPHRFTP</sequence>
<keyword evidence="1" id="KW-0812">Transmembrane</keyword>
<comment type="caution">
    <text evidence="2">The sequence shown here is derived from an EMBL/GenBank/DDBJ whole genome shotgun (WGS) entry which is preliminary data.</text>
</comment>
<dbReference type="PANTHER" id="PTHR40465:SF1">
    <property type="entry name" value="DUF6534 DOMAIN-CONTAINING PROTEIN"/>
    <property type="match status" value="1"/>
</dbReference>